<reference evidence="1 2" key="1">
    <citation type="journal article" date="2007" name="Appl. Environ. Microbiol.">
        <title>Isolation of key methanogens for global methane emission from rice paddy fields: a novel isolate affiliated with the clone cluster rice cluster I.</title>
        <authorList>
            <person name="Sakai S."/>
            <person name="Imachi H."/>
            <person name="Sekiguchi Y."/>
            <person name="Ohashi A."/>
            <person name="Harada H."/>
            <person name="Kamagata Y."/>
        </authorList>
    </citation>
    <scope>NUCLEOTIDE SEQUENCE [LARGE SCALE GENOMIC DNA]</scope>
    <source>
        <strain evidence="2">DSM 17711 / JCM 13418 / NBRC 101707 / SANAE</strain>
    </source>
</reference>
<proteinExistence type="predicted"/>
<dbReference type="eggNOG" id="arCOG11690">
    <property type="taxonomic scope" value="Archaea"/>
</dbReference>
<accession>D1Z1S5</accession>
<dbReference type="AlphaFoldDB" id="D1Z1S5"/>
<name>D1Z1S5_METPS</name>
<evidence type="ECO:0000313" key="2">
    <source>
        <dbReference type="Proteomes" id="UP000001882"/>
    </source>
</evidence>
<dbReference type="STRING" id="304371.MCP_2575"/>
<dbReference type="InParanoid" id="D1Z1S5"/>
<dbReference type="EMBL" id="AP011532">
    <property type="protein sequence ID" value="BAI62647.1"/>
    <property type="molecule type" value="Genomic_DNA"/>
</dbReference>
<gene>
    <name evidence="1" type="ordered locus">MCP_2575</name>
</gene>
<sequence>MMTERRIKVDFPNIDLTPDDISGYYLDAGADIVQSGEVADVDEFIKNLEEYNKLQYRLMDKTDRLCESMEHMLDNEFVIVNDLNPIFEEVDQITERMEDMKYFIPRDEVLEVLEKYLSLHQRLFDKPVFYVESGWDVIQDYGL</sequence>
<dbReference type="OrthoDB" id="144924at2157"/>
<evidence type="ECO:0000313" key="1">
    <source>
        <dbReference type="EMBL" id="BAI62647.1"/>
    </source>
</evidence>
<reference evidence="2" key="3">
    <citation type="journal article" date="2011" name="PLoS ONE">
        <title>Genome sequence of a mesophilic hydrogenotrophic methanogen Methanocella paludicola, the first cultivated representative of the order Methanocellales.</title>
        <authorList>
            <person name="Sakai S."/>
            <person name="Takaki Y."/>
            <person name="Shimamura S."/>
            <person name="Sekine M."/>
            <person name="Tajima T."/>
            <person name="Kosugi H."/>
            <person name="Ichikawa N."/>
            <person name="Tasumi E."/>
            <person name="Hiraki A.T."/>
            <person name="Shimizu A."/>
            <person name="Kato Y."/>
            <person name="Nishiko R."/>
            <person name="Mori K."/>
            <person name="Fujita N."/>
            <person name="Imachi H."/>
            <person name="Takai K."/>
        </authorList>
    </citation>
    <scope>NUCLEOTIDE SEQUENCE [LARGE SCALE GENOMIC DNA]</scope>
    <source>
        <strain evidence="2">DSM 17711 / JCM 13418 / NBRC 101707 / SANAE</strain>
    </source>
</reference>
<dbReference type="KEGG" id="mpd:MCP_2575"/>
<dbReference type="Proteomes" id="UP000001882">
    <property type="component" value="Chromosome"/>
</dbReference>
<reference evidence="1 2" key="2">
    <citation type="journal article" date="2008" name="Int. J. Syst. Evol. Microbiol.">
        <title>Methanocella paludicola gen. nov., sp. nov., a methane-producing archaeon, the first isolate of the lineage 'Rice Cluster I', and proposal of the new archaeal order Methanocellales ord. nov.</title>
        <authorList>
            <person name="Sakai S."/>
            <person name="Imachi H."/>
            <person name="Hanada S."/>
            <person name="Ohashi A."/>
            <person name="Harada H."/>
            <person name="Kamagata Y."/>
        </authorList>
    </citation>
    <scope>NUCLEOTIDE SEQUENCE [LARGE SCALE GENOMIC DNA]</scope>
    <source>
        <strain evidence="2">DSM 17711 / JCM 13418 / NBRC 101707 / SANAE</strain>
    </source>
</reference>
<protein>
    <submittedName>
        <fullName evidence="1">Uncharacterized protein</fullName>
    </submittedName>
</protein>
<organism evidence="1 2">
    <name type="scientific">Methanocella paludicola (strain DSM 17711 / JCM 13418 / NBRC 101707 / SANAE)</name>
    <dbReference type="NCBI Taxonomy" id="304371"/>
    <lineage>
        <taxon>Archaea</taxon>
        <taxon>Methanobacteriati</taxon>
        <taxon>Methanobacteriota</taxon>
        <taxon>Stenosarchaea group</taxon>
        <taxon>Methanomicrobia</taxon>
        <taxon>Methanocellales</taxon>
        <taxon>Methanocellaceae</taxon>
        <taxon>Methanocella</taxon>
    </lineage>
</organism>
<dbReference type="GeneID" id="8682970"/>
<keyword evidence="2" id="KW-1185">Reference proteome</keyword>
<dbReference type="RefSeq" id="WP_012901321.1">
    <property type="nucleotide sequence ID" value="NC_013665.1"/>
</dbReference>